<dbReference type="EMBL" id="KU297992">
    <property type="protein sequence ID" value="ANE23712.1"/>
    <property type="molecule type" value="Viral_cRNA"/>
</dbReference>
<name>A0A172S168_NCMV</name>
<accession>A0A172S168</accession>
<evidence type="ECO:0000313" key="1">
    <source>
        <dbReference type="EMBL" id="ANE23712.1"/>
    </source>
</evidence>
<organismHost>
    <name type="scientific">Hordeum vulgare</name>
    <name type="common">Barley</name>
    <dbReference type="NCBI Taxonomy" id="4513"/>
</organismHost>
<proteinExistence type="predicted"/>
<sequence length="125" mass="14161">MDELRLIGRCIAVKIVSPRPRTSLTRGEFRGVSWDKREWKAIIKSRGSRFVRAELIPRSRDDNGQCISILFSDDTSGITMSAGVCKFLLIFDPTVEIFLDIPRDAQLNDSITFEDLDPPVTISPY</sequence>
<organism evidence="1">
    <name type="scientific">Northern cereal mosaic virus</name>
    <name type="common">NCMV</name>
    <dbReference type="NCBI Taxonomy" id="1985704"/>
    <lineage>
        <taxon>Viruses</taxon>
        <taxon>Riboviria</taxon>
        <taxon>Orthornavirae</taxon>
        <taxon>Negarnaviricota</taxon>
        <taxon>Haploviricotina</taxon>
        <taxon>Monjiviricetes</taxon>
        <taxon>Mononegavirales</taxon>
        <taxon>Rhabdoviridae</taxon>
        <taxon>Betarhabdovirinae</taxon>
        <taxon>Betacytorhabdovirus</taxon>
        <taxon>Betacytorhabdovirus graminae</taxon>
    </lineage>
</organism>
<protein>
    <submittedName>
        <fullName evidence="1">Gp5</fullName>
    </submittedName>
</protein>
<reference evidence="1" key="1">
    <citation type="submission" date="2015-12" db="EMBL/GenBank/DDBJ databases">
        <title>Properties of Northern cereal mosaic virus isolate Hoengseong.</title>
        <authorList>
            <person name="Bae Y.-S."/>
            <person name="Bae D.H."/>
            <person name="Kim B.-S."/>
            <person name="Park C.Y."/>
            <person name="Bak S."/>
            <person name="Lee H.-K."/>
            <person name="Lee S.-H."/>
        </authorList>
    </citation>
    <scope>NUCLEOTIDE SEQUENCE</scope>
    <source>
        <strain evidence="1">Hoengseong</strain>
    </source>
</reference>